<reference evidence="10 11" key="1">
    <citation type="journal article" date="2024" name="Science">
        <title>Giant polyketide synthase enzymes in the biosynthesis of giant marine polyether toxins.</title>
        <authorList>
            <person name="Fallon T.R."/>
            <person name="Shende V.V."/>
            <person name="Wierzbicki I.H."/>
            <person name="Pendleton A.L."/>
            <person name="Watervoot N.F."/>
            <person name="Auber R.P."/>
            <person name="Gonzalez D.J."/>
            <person name="Wisecaver J.H."/>
            <person name="Moore B.S."/>
        </authorList>
    </citation>
    <scope>NUCLEOTIDE SEQUENCE [LARGE SCALE GENOMIC DNA]</scope>
    <source>
        <strain evidence="10 11">12B1</strain>
    </source>
</reference>
<proteinExistence type="inferred from homology"/>
<accession>A0AB34JHS5</accession>
<dbReference type="PROSITE" id="PS00189">
    <property type="entry name" value="LIPOYL"/>
    <property type="match status" value="1"/>
</dbReference>
<organism evidence="10 11">
    <name type="scientific">Prymnesium parvum</name>
    <name type="common">Toxic golden alga</name>
    <dbReference type="NCBI Taxonomy" id="97485"/>
    <lineage>
        <taxon>Eukaryota</taxon>
        <taxon>Haptista</taxon>
        <taxon>Haptophyta</taxon>
        <taxon>Prymnesiophyceae</taxon>
        <taxon>Prymnesiales</taxon>
        <taxon>Prymnesiaceae</taxon>
        <taxon>Prymnesium</taxon>
    </lineage>
</organism>
<dbReference type="InterPro" id="IPR000089">
    <property type="entry name" value="Biotin_lipoyl"/>
</dbReference>
<dbReference type="GO" id="GO:0006099">
    <property type="term" value="P:tricarboxylic acid cycle"/>
    <property type="evidence" value="ECO:0007669"/>
    <property type="project" value="TreeGrafter"/>
</dbReference>
<keyword evidence="5" id="KW-0496">Mitochondrion</keyword>
<feature type="compositionally biased region" description="Low complexity" evidence="7">
    <location>
        <begin position="155"/>
        <end position="164"/>
    </location>
</feature>
<keyword evidence="3" id="KW-0450">Lipoyl</keyword>
<keyword evidence="4" id="KW-0809">Transit peptide</keyword>
<feature type="chain" id="PRO_5044313836" description="Lipoyl-binding domain-containing protein" evidence="8">
    <location>
        <begin position="19"/>
        <end position="272"/>
    </location>
</feature>
<comment type="similarity">
    <text evidence="6">Belongs to the alpha-ketoglutarate dehydrogenase component 4 family.</text>
</comment>
<evidence type="ECO:0000259" key="9">
    <source>
        <dbReference type="PROSITE" id="PS50968"/>
    </source>
</evidence>
<dbReference type="InterPro" id="IPR020373">
    <property type="entry name" value="Kgd4/YMR-31"/>
</dbReference>
<feature type="compositionally biased region" description="Pro residues" evidence="7">
    <location>
        <begin position="165"/>
        <end position="177"/>
    </location>
</feature>
<dbReference type="Proteomes" id="UP001515480">
    <property type="component" value="Unassembled WGS sequence"/>
</dbReference>
<sequence length="272" mass="27400">MMASARTGLALASHAALAAHAASSAPASRGAAHAAAPLRRTLFSACRAAAPSPLARRLSPPPLASPPFPTRALAIQRFPVPNMGDSISEGTLLAVSKAVGDHVALEEVIAQIETDKVTVDVRSPAEGTVTALFAKPEETVLVGSDLIEIDVGAGAAAPAASPPDAAAPPPAAPPPREASPSTAADAARRVHPSGRPSLMGFPPRGKAAAARPPSPPVESPDAKAPAGKPEAQPKMPKIGSVPLAGVPARFRRKPMSKEEMEAVDSGGATYIS</sequence>
<dbReference type="PANTHER" id="PTHR43416:SF5">
    <property type="entry name" value="DIHYDROLIPOYLLYSINE-RESIDUE SUCCINYLTRANSFERASE COMPONENT OF 2-OXOGLUTARATE DEHYDROGENASE COMPLEX, MITOCHONDRIAL"/>
    <property type="match status" value="1"/>
</dbReference>
<dbReference type="Gene3D" id="2.40.50.100">
    <property type="match status" value="1"/>
</dbReference>
<evidence type="ECO:0000256" key="6">
    <source>
        <dbReference type="ARBA" id="ARBA00043970"/>
    </source>
</evidence>
<evidence type="ECO:0000256" key="7">
    <source>
        <dbReference type="SAM" id="MobiDB-lite"/>
    </source>
</evidence>
<evidence type="ECO:0000256" key="2">
    <source>
        <dbReference type="ARBA" id="ARBA00007317"/>
    </source>
</evidence>
<dbReference type="CDD" id="cd06849">
    <property type="entry name" value="lipoyl_domain"/>
    <property type="match status" value="1"/>
</dbReference>
<dbReference type="PROSITE" id="PS50968">
    <property type="entry name" value="BIOTINYL_LIPOYL"/>
    <property type="match status" value="1"/>
</dbReference>
<feature type="domain" description="Lipoyl-binding" evidence="9">
    <location>
        <begin position="75"/>
        <end position="150"/>
    </location>
</feature>
<evidence type="ECO:0000256" key="4">
    <source>
        <dbReference type="ARBA" id="ARBA00022946"/>
    </source>
</evidence>
<dbReference type="GO" id="GO:0004149">
    <property type="term" value="F:dihydrolipoyllysine-residue succinyltransferase activity"/>
    <property type="evidence" value="ECO:0007669"/>
    <property type="project" value="TreeGrafter"/>
</dbReference>
<comment type="similarity">
    <text evidence="2">Belongs to the 2-oxoacid dehydrogenase family.</text>
</comment>
<dbReference type="SUPFAM" id="SSF51230">
    <property type="entry name" value="Single hybrid motif"/>
    <property type="match status" value="1"/>
</dbReference>
<dbReference type="InterPro" id="IPR003016">
    <property type="entry name" value="2-oxoA_DH_lipoyl-BS"/>
</dbReference>
<dbReference type="EMBL" id="JBGBPQ010000008">
    <property type="protein sequence ID" value="KAL1520508.1"/>
    <property type="molecule type" value="Genomic_DNA"/>
</dbReference>
<dbReference type="InterPro" id="IPR011053">
    <property type="entry name" value="Single_hybrid_motif"/>
</dbReference>
<evidence type="ECO:0000313" key="11">
    <source>
        <dbReference type="Proteomes" id="UP001515480"/>
    </source>
</evidence>
<feature type="compositionally biased region" description="Low complexity" evidence="7">
    <location>
        <begin position="202"/>
        <end position="211"/>
    </location>
</feature>
<dbReference type="Pfam" id="PF10937">
    <property type="entry name" value="Kgd4-YMR31"/>
    <property type="match status" value="1"/>
</dbReference>
<evidence type="ECO:0000256" key="1">
    <source>
        <dbReference type="ARBA" id="ARBA00004173"/>
    </source>
</evidence>
<gene>
    <name evidence="10" type="ORF">AB1Y20_022087</name>
</gene>
<dbReference type="InterPro" id="IPR050537">
    <property type="entry name" value="2-oxoacid_dehydrogenase"/>
</dbReference>
<name>A0AB34JHS5_PRYPA</name>
<comment type="subcellular location">
    <subcellularLocation>
        <location evidence="1">Mitochondrion</location>
    </subcellularLocation>
</comment>
<dbReference type="GO" id="GO:0005739">
    <property type="term" value="C:mitochondrion"/>
    <property type="evidence" value="ECO:0007669"/>
    <property type="project" value="UniProtKB-SubCell"/>
</dbReference>
<evidence type="ECO:0000313" key="10">
    <source>
        <dbReference type="EMBL" id="KAL1520508.1"/>
    </source>
</evidence>
<dbReference type="Pfam" id="PF00364">
    <property type="entry name" value="Biotin_lipoyl"/>
    <property type="match status" value="1"/>
</dbReference>
<dbReference type="AlphaFoldDB" id="A0AB34JHS5"/>
<keyword evidence="11" id="KW-1185">Reference proteome</keyword>
<evidence type="ECO:0000256" key="5">
    <source>
        <dbReference type="ARBA" id="ARBA00023128"/>
    </source>
</evidence>
<feature type="region of interest" description="Disordered" evidence="7">
    <location>
        <begin position="155"/>
        <end position="272"/>
    </location>
</feature>
<protein>
    <recommendedName>
        <fullName evidence="9">Lipoyl-binding domain-containing protein</fullName>
    </recommendedName>
</protein>
<keyword evidence="8" id="KW-0732">Signal</keyword>
<comment type="caution">
    <text evidence="10">The sequence shown here is derived from an EMBL/GenBank/DDBJ whole genome shotgun (WGS) entry which is preliminary data.</text>
</comment>
<dbReference type="GO" id="GO:0006103">
    <property type="term" value="P:2-oxoglutarate metabolic process"/>
    <property type="evidence" value="ECO:0007669"/>
    <property type="project" value="InterPro"/>
</dbReference>
<evidence type="ECO:0000256" key="3">
    <source>
        <dbReference type="ARBA" id="ARBA00022823"/>
    </source>
</evidence>
<evidence type="ECO:0000256" key="8">
    <source>
        <dbReference type="SAM" id="SignalP"/>
    </source>
</evidence>
<feature type="signal peptide" evidence="8">
    <location>
        <begin position="1"/>
        <end position="18"/>
    </location>
</feature>
<dbReference type="PANTHER" id="PTHR43416">
    <property type="entry name" value="DIHYDROLIPOYLLYSINE-RESIDUE SUCCINYLTRANSFERASE COMPONENT OF 2-OXOGLUTARATE DEHYDROGENASE COMPLEX, MITOCHONDRIAL-RELATED"/>
    <property type="match status" value="1"/>
</dbReference>